<feature type="compositionally biased region" description="Gly residues" evidence="3">
    <location>
        <begin position="295"/>
        <end position="310"/>
    </location>
</feature>
<feature type="compositionally biased region" description="Acidic residues" evidence="3">
    <location>
        <begin position="993"/>
        <end position="1008"/>
    </location>
</feature>
<keyword evidence="1" id="KW-0802">TPR repeat</keyword>
<organism evidence="5 6">
    <name type="scientific">Kistimonas scapharcae</name>
    <dbReference type="NCBI Taxonomy" id="1036133"/>
    <lineage>
        <taxon>Bacteria</taxon>
        <taxon>Pseudomonadati</taxon>
        <taxon>Pseudomonadota</taxon>
        <taxon>Gammaproteobacteria</taxon>
        <taxon>Oceanospirillales</taxon>
        <taxon>Endozoicomonadaceae</taxon>
        <taxon>Kistimonas</taxon>
    </lineage>
</organism>
<evidence type="ECO:0000313" key="5">
    <source>
        <dbReference type="EMBL" id="GAA4648909.1"/>
    </source>
</evidence>
<dbReference type="NCBIfam" id="TIGR03504">
    <property type="entry name" value="FimV_Cterm"/>
    <property type="match status" value="1"/>
</dbReference>
<dbReference type="InterPro" id="IPR057840">
    <property type="entry name" value="FimV_N"/>
</dbReference>
<dbReference type="RefSeq" id="WP_345194635.1">
    <property type="nucleotide sequence ID" value="NZ_BAABFL010000112.1"/>
</dbReference>
<evidence type="ECO:0000256" key="2">
    <source>
        <dbReference type="SAM" id="Coils"/>
    </source>
</evidence>
<evidence type="ECO:0000259" key="4">
    <source>
        <dbReference type="Pfam" id="PF25800"/>
    </source>
</evidence>
<feature type="compositionally biased region" description="Basic and acidic residues" evidence="3">
    <location>
        <begin position="273"/>
        <end position="286"/>
    </location>
</feature>
<dbReference type="InterPro" id="IPR038440">
    <property type="entry name" value="FimV_C_sf"/>
</dbReference>
<feature type="compositionally biased region" description="Acidic residues" evidence="3">
    <location>
        <begin position="914"/>
        <end position="927"/>
    </location>
</feature>
<proteinExistence type="predicted"/>
<feature type="region of interest" description="Disordered" evidence="3">
    <location>
        <begin position="372"/>
        <end position="452"/>
    </location>
</feature>
<feature type="region of interest" description="Disordered" evidence="3">
    <location>
        <begin position="903"/>
        <end position="1008"/>
    </location>
</feature>
<dbReference type="PROSITE" id="PS50005">
    <property type="entry name" value="TPR"/>
    <property type="match status" value="1"/>
</dbReference>
<dbReference type="InterPro" id="IPR011990">
    <property type="entry name" value="TPR-like_helical_dom_sf"/>
</dbReference>
<feature type="domain" description="FimV N-terminal" evidence="4">
    <location>
        <begin position="23"/>
        <end position="130"/>
    </location>
</feature>
<protein>
    <submittedName>
        <fullName evidence="5">Motility hub landmark protein FimV</fullName>
    </submittedName>
</protein>
<dbReference type="InterPro" id="IPR019734">
    <property type="entry name" value="TPR_rpt"/>
</dbReference>
<feature type="compositionally biased region" description="Acidic residues" evidence="3">
    <location>
        <begin position="958"/>
        <end position="986"/>
    </location>
</feature>
<evidence type="ECO:0000256" key="1">
    <source>
        <dbReference type="PROSITE-ProRule" id="PRU00339"/>
    </source>
</evidence>
<dbReference type="InterPro" id="IPR020012">
    <property type="entry name" value="LysM_FimV"/>
</dbReference>
<dbReference type="EMBL" id="BAABFL010000112">
    <property type="protein sequence ID" value="GAA4648909.1"/>
    <property type="molecule type" value="Genomic_DNA"/>
</dbReference>
<accession>A0ABP8UYT4</accession>
<dbReference type="Pfam" id="PF14559">
    <property type="entry name" value="TPR_19"/>
    <property type="match status" value="1"/>
</dbReference>
<dbReference type="InterPro" id="IPR018392">
    <property type="entry name" value="LysM"/>
</dbReference>
<dbReference type="Proteomes" id="UP001500604">
    <property type="component" value="Unassembled WGS sequence"/>
</dbReference>
<sequence length="1055" mass="113234">MLRKLIVAMAATGAISAGPAIGLGLGEITINSYLNQPLDAEIELVQVRELSNTEILPNLATRDDFKRAGVERPFFLSDLKFETVVHDDGRTTVRITSRKPVVEPFLNFLVEVHWPSGRLLREYTLLLDPPSFSARVAEEVARKPKYQGGSVNRYQRIPDAVAPIRSTSDSFLPPSKAPAGSHKVNKDETLWDIALRFRPDRSVSPQQMMLAIQAENPGAFINGNINMLKQGSVLRIPDRVMLRDFSEAGAIAGVAQQNSSWKGSVRQLDAARRSAVDDKPGKRQNDGRLTVVSSGDGGSGNGADQGGGRGDSARVRALENELALSSERIDLLTRENAELRDKLDALTEQLGTLEKLISLKNDELIAIQGIGQQDAGETLTPPEPPRDIARMDPPTTLPPPANGEIDYNYQADTESGETQQQVADSGTRQGQQNPSDSKPSVKPDNVVNDTKAKPEKSLINEFLDSPLYMGIAGVGVLFIVAGLMFVARRRAQAEDVFQDSLNDQEAFSPVGNGQIDLGTGLSPAAAASTKAASGTGIQPLELDADLEIDQDLLNQQVASTATGGVMAEADVYADYGRFQQAAEILTKAVEAEPGNAGYRLKLMEIQAGMDDLDGFREQLGALGDVDEATQAKIEALKSQFANATLADFEPEDVLNELEALTDELTSTDIDLDTSLDSVVEEASSDLASEDTLDLALDDDLGIDESIDAVDVEASLDTDKIDDDDLSIDGLDDLELDLGLDDTTSETASDNGLDDITDLDEISLSLDDDEVVSDIGELTDDLMLDGVDGNEVLEESGTDEHDDIALDLELDDSAVSESPATEVESLDDISLDLDAEEFQVEAPAEEASAAVIGDDIVELDDLALNDDFEAVEAASTLGEQSEEDALDLGDLDLELDDDLEANLEEAASEGSTSSDEIELDESEFDLDAEMASLDTDLSDLSEGLGEADLDGALQPEAVESNDESDLEGLDLDSLDLSDDLSAVDDSGEVGASEDATELDEDLEFLEETDETATKLDLARAYIEMGDQDGARDILEEVVREGDDAQKQEADSLLKKL</sequence>
<gene>
    <name evidence="5" type="primary">fimV</name>
    <name evidence="5" type="ORF">GCM10023116_11830</name>
</gene>
<dbReference type="NCBIfam" id="TIGR03505">
    <property type="entry name" value="FimV_core"/>
    <property type="match status" value="1"/>
</dbReference>
<feature type="region of interest" description="Disordered" evidence="3">
    <location>
        <begin position="273"/>
        <end position="311"/>
    </location>
</feature>
<name>A0ABP8UYT4_9GAMM</name>
<feature type="compositionally biased region" description="Polar residues" evidence="3">
    <location>
        <begin position="410"/>
        <end position="438"/>
    </location>
</feature>
<feature type="repeat" description="TPR" evidence="1">
    <location>
        <begin position="562"/>
        <end position="595"/>
    </location>
</feature>
<dbReference type="CDD" id="cd00118">
    <property type="entry name" value="LysM"/>
    <property type="match status" value="1"/>
</dbReference>
<dbReference type="Pfam" id="PF25800">
    <property type="entry name" value="FimV_N"/>
    <property type="match status" value="1"/>
</dbReference>
<dbReference type="Gene3D" id="1.20.58.2200">
    <property type="match status" value="1"/>
</dbReference>
<reference evidence="6" key="1">
    <citation type="journal article" date="2019" name="Int. J. Syst. Evol. Microbiol.">
        <title>The Global Catalogue of Microorganisms (GCM) 10K type strain sequencing project: providing services to taxonomists for standard genome sequencing and annotation.</title>
        <authorList>
            <consortium name="The Broad Institute Genomics Platform"/>
            <consortium name="The Broad Institute Genome Sequencing Center for Infectious Disease"/>
            <person name="Wu L."/>
            <person name="Ma J."/>
        </authorList>
    </citation>
    <scope>NUCLEOTIDE SEQUENCE [LARGE SCALE GENOMIC DNA]</scope>
    <source>
        <strain evidence="6">JCM 17805</strain>
    </source>
</reference>
<evidence type="ECO:0000313" key="6">
    <source>
        <dbReference type="Proteomes" id="UP001500604"/>
    </source>
</evidence>
<keyword evidence="2" id="KW-0175">Coiled coil</keyword>
<feature type="coiled-coil region" evidence="2">
    <location>
        <begin position="315"/>
        <end position="363"/>
    </location>
</feature>
<comment type="caution">
    <text evidence="5">The sequence shown here is derived from an EMBL/GenBank/DDBJ whole genome shotgun (WGS) entry which is preliminary data.</text>
</comment>
<evidence type="ECO:0000256" key="3">
    <source>
        <dbReference type="SAM" id="MobiDB-lite"/>
    </source>
</evidence>
<keyword evidence="6" id="KW-1185">Reference proteome</keyword>
<dbReference type="InterPro" id="IPR020011">
    <property type="entry name" value="FimV_C"/>
</dbReference>
<dbReference type="Gene3D" id="1.25.40.10">
    <property type="entry name" value="Tetratricopeptide repeat domain"/>
    <property type="match status" value="1"/>
</dbReference>